<accession>A0ABY5Z899</accession>
<protein>
    <recommendedName>
        <fullName evidence="3">DUF4034 domain-containing protein</fullName>
    </recommendedName>
</protein>
<reference evidence="1" key="1">
    <citation type="submission" date="2021-04" db="EMBL/GenBank/DDBJ databases">
        <title>Biosynthetic gene clusters of Dactylosporangioum roseum.</title>
        <authorList>
            <person name="Hartkoorn R.C."/>
            <person name="Beaudoing E."/>
            <person name="Hot D."/>
            <person name="Moureu S."/>
        </authorList>
    </citation>
    <scope>NUCLEOTIDE SEQUENCE</scope>
    <source>
        <strain evidence="1">NRRL B-16295</strain>
    </source>
</reference>
<name>A0ABY5Z899_9ACTN</name>
<dbReference type="EMBL" id="CP073721">
    <property type="protein sequence ID" value="UWZ38315.1"/>
    <property type="molecule type" value="Genomic_DNA"/>
</dbReference>
<evidence type="ECO:0000313" key="1">
    <source>
        <dbReference type="EMBL" id="UWZ38315.1"/>
    </source>
</evidence>
<keyword evidence="2" id="KW-1185">Reference proteome</keyword>
<organism evidence="1 2">
    <name type="scientific">Dactylosporangium roseum</name>
    <dbReference type="NCBI Taxonomy" id="47989"/>
    <lineage>
        <taxon>Bacteria</taxon>
        <taxon>Bacillati</taxon>
        <taxon>Actinomycetota</taxon>
        <taxon>Actinomycetes</taxon>
        <taxon>Micromonosporales</taxon>
        <taxon>Micromonosporaceae</taxon>
        <taxon>Dactylosporangium</taxon>
    </lineage>
</organism>
<dbReference type="Proteomes" id="UP001058271">
    <property type="component" value="Chromosome"/>
</dbReference>
<proteinExistence type="predicted"/>
<evidence type="ECO:0008006" key="3">
    <source>
        <dbReference type="Google" id="ProtNLM"/>
    </source>
</evidence>
<evidence type="ECO:0000313" key="2">
    <source>
        <dbReference type="Proteomes" id="UP001058271"/>
    </source>
</evidence>
<sequence>MALDLAFSDEVLEKALRMLADDADPQPALELITTAGDVHRKEHVVEVLGGAGQRHLDPLRDLADRQPYRPERWLLLGASLAAAAWTARGTADGEHTSHRQLRDQEVLVGEARRALRRAAALDLSDPVPWSELVGVVLGAPLYTSEPTDVFKRAMILAPDLYRAHTRYLAGLTNKWYGSQERVLAFARTRAAERPDGHPLLALVALAHIEGYVDGLLRGTVFTRFWRAWRYFADTAIRLEVDAASDRLLAGAAAFANHPWTITAHQAFAALYHQANVPDRARPHLRLSGTRPAVWPWRYFGDPERLFAAAVGARG</sequence>
<dbReference type="RefSeq" id="WP_260727678.1">
    <property type="nucleotide sequence ID" value="NZ_BAAABS010000033.1"/>
</dbReference>
<gene>
    <name evidence="1" type="ORF">Drose_08740</name>
</gene>